<keyword evidence="3" id="KW-1185">Reference proteome</keyword>
<feature type="compositionally biased region" description="Acidic residues" evidence="1">
    <location>
        <begin position="44"/>
        <end position="59"/>
    </location>
</feature>
<gene>
    <name evidence="2" type="ORF">HANVADRAFT_51513</name>
</gene>
<protein>
    <submittedName>
        <fullName evidence="2">Uncharacterized protein</fullName>
    </submittedName>
</protein>
<dbReference type="AlphaFoldDB" id="A0A1B7TIY4"/>
<name>A0A1B7TIY4_9ASCO</name>
<reference evidence="3" key="1">
    <citation type="journal article" date="2016" name="Proc. Natl. Acad. Sci. U.S.A.">
        <title>Comparative genomics of biotechnologically important yeasts.</title>
        <authorList>
            <person name="Riley R."/>
            <person name="Haridas S."/>
            <person name="Wolfe K.H."/>
            <person name="Lopes M.R."/>
            <person name="Hittinger C.T."/>
            <person name="Goeker M."/>
            <person name="Salamov A.A."/>
            <person name="Wisecaver J.H."/>
            <person name="Long T.M."/>
            <person name="Calvey C.H."/>
            <person name="Aerts A.L."/>
            <person name="Barry K.W."/>
            <person name="Choi C."/>
            <person name="Clum A."/>
            <person name="Coughlan A.Y."/>
            <person name="Deshpande S."/>
            <person name="Douglass A.P."/>
            <person name="Hanson S.J."/>
            <person name="Klenk H.-P."/>
            <person name="LaButti K.M."/>
            <person name="Lapidus A."/>
            <person name="Lindquist E.A."/>
            <person name="Lipzen A.M."/>
            <person name="Meier-Kolthoff J.P."/>
            <person name="Ohm R.A."/>
            <person name="Otillar R.P."/>
            <person name="Pangilinan J.L."/>
            <person name="Peng Y."/>
            <person name="Rokas A."/>
            <person name="Rosa C.A."/>
            <person name="Scheuner C."/>
            <person name="Sibirny A.A."/>
            <person name="Slot J.C."/>
            <person name="Stielow J.B."/>
            <person name="Sun H."/>
            <person name="Kurtzman C.P."/>
            <person name="Blackwell M."/>
            <person name="Grigoriev I.V."/>
            <person name="Jeffries T.W."/>
        </authorList>
    </citation>
    <scope>NUCLEOTIDE SEQUENCE [LARGE SCALE GENOMIC DNA]</scope>
    <source>
        <strain evidence="3">NRRL Y-1626</strain>
    </source>
</reference>
<proteinExistence type="predicted"/>
<comment type="caution">
    <text evidence="2">The sequence shown here is derived from an EMBL/GenBank/DDBJ whole genome shotgun (WGS) entry which is preliminary data.</text>
</comment>
<dbReference type="OrthoDB" id="3972606at2759"/>
<dbReference type="Proteomes" id="UP000092321">
    <property type="component" value="Unassembled WGS sequence"/>
</dbReference>
<accession>A0A1B7TIY4</accession>
<evidence type="ECO:0000313" key="3">
    <source>
        <dbReference type="Proteomes" id="UP000092321"/>
    </source>
</evidence>
<feature type="region of interest" description="Disordered" evidence="1">
    <location>
        <begin position="1"/>
        <end position="65"/>
    </location>
</feature>
<organism evidence="2 3">
    <name type="scientific">Hanseniaspora valbyensis NRRL Y-1626</name>
    <dbReference type="NCBI Taxonomy" id="766949"/>
    <lineage>
        <taxon>Eukaryota</taxon>
        <taxon>Fungi</taxon>
        <taxon>Dikarya</taxon>
        <taxon>Ascomycota</taxon>
        <taxon>Saccharomycotina</taxon>
        <taxon>Saccharomycetes</taxon>
        <taxon>Saccharomycodales</taxon>
        <taxon>Saccharomycodaceae</taxon>
        <taxon>Hanseniaspora</taxon>
    </lineage>
</organism>
<evidence type="ECO:0000256" key="1">
    <source>
        <dbReference type="SAM" id="MobiDB-lite"/>
    </source>
</evidence>
<dbReference type="EMBL" id="LXPE01000003">
    <property type="protein sequence ID" value="OBA28648.1"/>
    <property type="molecule type" value="Genomic_DNA"/>
</dbReference>
<feature type="compositionally biased region" description="Acidic residues" evidence="1">
    <location>
        <begin position="1"/>
        <end position="11"/>
    </location>
</feature>
<sequence length="203" mass="23258">MEEQEEEEDDREREKEAVDYSEEESELIEDIHKNFDDNNNNNHEDDDDEEEDEEIEDLQSYDSHEIRPLSIQNNIDNVVDWPPQQLFNKSDESEHGIQLYAANTNVTNPLQLKTTITNGTFAGAADGHNGLRKHLTLSSYNKVERSQTISQNGLLKESPALSSLKKITTSSSNENNKNYLKMIKGNRKAKKKEDIDDKNCAVM</sequence>
<feature type="compositionally biased region" description="Acidic residues" evidence="1">
    <location>
        <begin position="19"/>
        <end position="28"/>
    </location>
</feature>
<evidence type="ECO:0000313" key="2">
    <source>
        <dbReference type="EMBL" id="OBA28648.1"/>
    </source>
</evidence>